<dbReference type="PANTHER" id="PTHR33048:SF15">
    <property type="entry name" value="INTEGRAL MEMBRANE PROTEIN"/>
    <property type="match status" value="1"/>
</dbReference>
<feature type="transmembrane region" description="Helical" evidence="7">
    <location>
        <begin position="256"/>
        <end position="276"/>
    </location>
</feature>
<evidence type="ECO:0000259" key="8">
    <source>
        <dbReference type="Pfam" id="PF20684"/>
    </source>
</evidence>
<evidence type="ECO:0000256" key="1">
    <source>
        <dbReference type="ARBA" id="ARBA00004141"/>
    </source>
</evidence>
<evidence type="ECO:0000256" key="3">
    <source>
        <dbReference type="ARBA" id="ARBA00022989"/>
    </source>
</evidence>
<dbReference type="Pfam" id="PF20684">
    <property type="entry name" value="Fung_rhodopsin"/>
    <property type="match status" value="1"/>
</dbReference>
<feature type="transmembrane region" description="Helical" evidence="7">
    <location>
        <begin position="22"/>
        <end position="47"/>
    </location>
</feature>
<reference evidence="9" key="1">
    <citation type="submission" date="2010-05" db="EMBL/GenBank/DDBJ databases">
        <title>The Genome Sequence of Magnaporthe poae strain ATCC 64411.</title>
        <authorList>
            <consortium name="The Broad Institute Genome Sequencing Platform"/>
            <consortium name="Broad Institute Genome Sequencing Center for Infectious Disease"/>
            <person name="Ma L.-J."/>
            <person name="Dead R."/>
            <person name="Young S."/>
            <person name="Zeng Q."/>
            <person name="Koehrsen M."/>
            <person name="Alvarado L."/>
            <person name="Berlin A."/>
            <person name="Chapman S.B."/>
            <person name="Chen Z."/>
            <person name="Freedman E."/>
            <person name="Gellesch M."/>
            <person name="Goldberg J."/>
            <person name="Griggs A."/>
            <person name="Gujja S."/>
            <person name="Heilman E.R."/>
            <person name="Heiman D."/>
            <person name="Hepburn T."/>
            <person name="Howarth C."/>
            <person name="Jen D."/>
            <person name="Larson L."/>
            <person name="Mehta T."/>
            <person name="Neiman D."/>
            <person name="Pearson M."/>
            <person name="Roberts A."/>
            <person name="Saif S."/>
            <person name="Shea T."/>
            <person name="Shenoy N."/>
            <person name="Sisk P."/>
            <person name="Stolte C."/>
            <person name="Sykes S."/>
            <person name="Walk T."/>
            <person name="White J."/>
            <person name="Yandava C."/>
            <person name="Haas B."/>
            <person name="Nusbaum C."/>
            <person name="Birren B."/>
        </authorList>
    </citation>
    <scope>NUCLEOTIDE SEQUENCE</scope>
    <source>
        <strain evidence="9">ATCC 64411</strain>
    </source>
</reference>
<accession>A0A0H2TV68</accession>
<keyword evidence="4 7" id="KW-0472">Membrane</keyword>
<feature type="region of interest" description="Disordered" evidence="6">
    <location>
        <begin position="289"/>
        <end position="308"/>
    </location>
</feature>
<sequence>MSQPNATVDDASLWIPIEPSGLSMALVVNSVLFAVLTTIVMAMRVYIRLAKHNFGVDDWMMVLGYFTTLGQDAIAIYGAYWGLGTRDSQMLLRNQIQGKKALIVWQFFYALSLCLVKSSICVTLMRIATERKYLIILKTLVIFSFTLSGIGVVMLFNQCHPLDAYWDPRIPGTCIPGVYITVLSVAASVVNVLTDFAVATIPFFLLRDVQMRPRIKFYIRAILAMGLLAGVASIVRVPFTMAYATPTDLLYGTGNVVLWTIIECGIGIIAGSLPTLRAFFKKLAKNYGSGTGDKRSGGASGPSGRQNSRSLVTIGQVKGRHNPVYDTELQITVVGMDDLARRGDSG</sequence>
<feature type="transmembrane region" description="Helical" evidence="7">
    <location>
        <begin position="136"/>
        <end position="157"/>
    </location>
</feature>
<dbReference type="InterPro" id="IPR049326">
    <property type="entry name" value="Rhodopsin_dom_fungi"/>
</dbReference>
<comment type="similarity">
    <text evidence="5">Belongs to the SAT4 family.</text>
</comment>
<evidence type="ECO:0000256" key="6">
    <source>
        <dbReference type="SAM" id="MobiDB-lite"/>
    </source>
</evidence>
<feature type="transmembrane region" description="Helical" evidence="7">
    <location>
        <begin position="59"/>
        <end position="83"/>
    </location>
</feature>
<keyword evidence="3 7" id="KW-1133">Transmembrane helix</keyword>
<dbReference type="PANTHER" id="PTHR33048">
    <property type="entry name" value="PTH11-LIKE INTEGRAL MEMBRANE PROTEIN (AFU_ORTHOLOGUE AFUA_5G11245)"/>
    <property type="match status" value="1"/>
</dbReference>
<evidence type="ECO:0000256" key="5">
    <source>
        <dbReference type="ARBA" id="ARBA00038359"/>
    </source>
</evidence>
<evidence type="ECO:0000256" key="7">
    <source>
        <dbReference type="SAM" id="Phobius"/>
    </source>
</evidence>
<dbReference type="EMBL" id="GL876971">
    <property type="protein sequence ID" value="KLU88075.1"/>
    <property type="molecule type" value="Genomic_DNA"/>
</dbReference>
<evidence type="ECO:0000256" key="4">
    <source>
        <dbReference type="ARBA" id="ARBA00023136"/>
    </source>
</evidence>
<name>A0A0H2TV68_MAGP6</name>
<comment type="subcellular location">
    <subcellularLocation>
        <location evidence="1">Membrane</location>
        <topology evidence="1">Multi-pass membrane protein</topology>
    </subcellularLocation>
</comment>
<gene>
    <name evidence="9" type="ORF">MAPG_07062</name>
</gene>
<evidence type="ECO:0000313" key="9">
    <source>
        <dbReference type="EMBL" id="KLU88075.1"/>
    </source>
</evidence>
<feature type="transmembrane region" description="Helical" evidence="7">
    <location>
        <begin position="103"/>
        <end position="124"/>
    </location>
</feature>
<dbReference type="AlphaFoldDB" id="A0A0H2TV68"/>
<evidence type="ECO:0000256" key="2">
    <source>
        <dbReference type="ARBA" id="ARBA00022692"/>
    </source>
</evidence>
<proteinExistence type="inferred from homology"/>
<dbReference type="InterPro" id="IPR052337">
    <property type="entry name" value="SAT4-like"/>
</dbReference>
<protein>
    <recommendedName>
        <fullName evidence="8">Rhodopsin domain-containing protein</fullName>
    </recommendedName>
</protein>
<dbReference type="OrthoDB" id="3897607at2759"/>
<dbReference type="VEuPathDB" id="FungiDB:MAPG_07062"/>
<organism evidence="9">
    <name type="scientific">Magnaporthiopsis poae (strain ATCC 64411 / 73-15)</name>
    <name type="common">Kentucky bluegrass fungus</name>
    <name type="synonym">Magnaporthe poae</name>
    <dbReference type="NCBI Taxonomy" id="644358"/>
    <lineage>
        <taxon>Eukaryota</taxon>
        <taxon>Fungi</taxon>
        <taxon>Dikarya</taxon>
        <taxon>Ascomycota</taxon>
        <taxon>Pezizomycotina</taxon>
        <taxon>Sordariomycetes</taxon>
        <taxon>Sordariomycetidae</taxon>
        <taxon>Magnaporthales</taxon>
        <taxon>Magnaporthaceae</taxon>
        <taxon>Magnaporthiopsis</taxon>
    </lineage>
</organism>
<feature type="transmembrane region" description="Helical" evidence="7">
    <location>
        <begin position="217"/>
        <end position="236"/>
    </location>
</feature>
<dbReference type="GO" id="GO:0016020">
    <property type="term" value="C:membrane"/>
    <property type="evidence" value="ECO:0007669"/>
    <property type="project" value="UniProtKB-SubCell"/>
</dbReference>
<feature type="non-terminal residue" evidence="9">
    <location>
        <position position="346"/>
    </location>
</feature>
<feature type="domain" description="Rhodopsin" evidence="8">
    <location>
        <begin position="43"/>
        <end position="282"/>
    </location>
</feature>
<reference evidence="9" key="2">
    <citation type="submission" date="2011-03" db="EMBL/GenBank/DDBJ databases">
        <title>Annotation of Magnaporthe poae ATCC 64411.</title>
        <authorList>
            <person name="Ma L.-J."/>
            <person name="Dead R."/>
            <person name="Young S.K."/>
            <person name="Zeng Q."/>
            <person name="Gargeya S."/>
            <person name="Fitzgerald M."/>
            <person name="Haas B."/>
            <person name="Abouelleil A."/>
            <person name="Alvarado L."/>
            <person name="Arachchi H.M."/>
            <person name="Berlin A."/>
            <person name="Brown A."/>
            <person name="Chapman S.B."/>
            <person name="Chen Z."/>
            <person name="Dunbar C."/>
            <person name="Freedman E."/>
            <person name="Gearin G."/>
            <person name="Gellesch M."/>
            <person name="Goldberg J."/>
            <person name="Griggs A."/>
            <person name="Gujja S."/>
            <person name="Heiman D."/>
            <person name="Howarth C."/>
            <person name="Larson L."/>
            <person name="Lui A."/>
            <person name="MacDonald P.J.P."/>
            <person name="Mehta T."/>
            <person name="Montmayeur A."/>
            <person name="Murphy C."/>
            <person name="Neiman D."/>
            <person name="Pearson M."/>
            <person name="Priest M."/>
            <person name="Roberts A."/>
            <person name="Saif S."/>
            <person name="Shea T."/>
            <person name="Shenoy N."/>
            <person name="Sisk P."/>
            <person name="Stolte C."/>
            <person name="Sykes S."/>
            <person name="Yandava C."/>
            <person name="Wortman J."/>
            <person name="Nusbaum C."/>
            <person name="Birren B."/>
        </authorList>
    </citation>
    <scope>NUCLEOTIDE SEQUENCE</scope>
    <source>
        <strain evidence="9">ATCC 64411</strain>
    </source>
</reference>
<feature type="transmembrane region" description="Helical" evidence="7">
    <location>
        <begin position="177"/>
        <end position="205"/>
    </location>
</feature>
<keyword evidence="2 7" id="KW-0812">Transmembrane</keyword>